<dbReference type="InterPro" id="IPR006121">
    <property type="entry name" value="HMA_dom"/>
</dbReference>
<reference evidence="2 3" key="1">
    <citation type="submission" date="2016-06" db="EMBL/GenBank/DDBJ databases">
        <title>Insight into the functional genes involving in sulfur oxidation in Pearl River water.</title>
        <authorList>
            <person name="Luo J."/>
            <person name="Tan X."/>
            <person name="Lin W."/>
        </authorList>
    </citation>
    <scope>NUCLEOTIDE SEQUENCE [LARGE SCALE GENOMIC DNA]</scope>
    <source>
        <strain evidence="2 3">LS2</strain>
    </source>
</reference>
<organism evidence="2 3">
    <name type="scientific">Halothiobacillus diazotrophicus</name>
    <dbReference type="NCBI Taxonomy" id="1860122"/>
    <lineage>
        <taxon>Bacteria</taxon>
        <taxon>Pseudomonadati</taxon>
        <taxon>Pseudomonadota</taxon>
        <taxon>Gammaproteobacteria</taxon>
        <taxon>Chromatiales</taxon>
        <taxon>Halothiobacillaceae</taxon>
        <taxon>Halothiobacillus</taxon>
    </lineage>
</organism>
<proteinExistence type="predicted"/>
<sequence length="64" mass="7005">MIELVLKDMTCGHCEKRVEQAVKQADPAARLTFDLPKHIVRIETALSLSDVIAILTEAGYPPSA</sequence>
<dbReference type="OrthoDB" id="9814359at2"/>
<evidence type="ECO:0000259" key="1">
    <source>
        <dbReference type="PROSITE" id="PS50846"/>
    </source>
</evidence>
<dbReference type="AlphaFoldDB" id="A0A191ZEU3"/>
<evidence type="ECO:0000313" key="3">
    <source>
        <dbReference type="Proteomes" id="UP000078596"/>
    </source>
</evidence>
<dbReference type="RefSeq" id="WP_066098325.1">
    <property type="nucleotide sequence ID" value="NZ_CP016027.1"/>
</dbReference>
<dbReference type="STRING" id="1860122.A9404_02400"/>
<accession>A0A191ZEU3</accession>
<dbReference type="CDD" id="cd00371">
    <property type="entry name" value="HMA"/>
    <property type="match status" value="1"/>
</dbReference>
<evidence type="ECO:0000313" key="2">
    <source>
        <dbReference type="EMBL" id="ANJ66380.1"/>
    </source>
</evidence>
<gene>
    <name evidence="2" type="ORF">A9404_02400</name>
</gene>
<dbReference type="KEGG" id="haz:A9404_02400"/>
<dbReference type="GO" id="GO:0046872">
    <property type="term" value="F:metal ion binding"/>
    <property type="evidence" value="ECO:0007669"/>
    <property type="project" value="InterPro"/>
</dbReference>
<dbReference type="EMBL" id="CP016027">
    <property type="protein sequence ID" value="ANJ66380.1"/>
    <property type="molecule type" value="Genomic_DNA"/>
</dbReference>
<dbReference type="InterPro" id="IPR036163">
    <property type="entry name" value="HMA_dom_sf"/>
</dbReference>
<dbReference type="Proteomes" id="UP000078596">
    <property type="component" value="Chromosome"/>
</dbReference>
<feature type="domain" description="HMA" evidence="1">
    <location>
        <begin position="1"/>
        <end position="63"/>
    </location>
</feature>
<dbReference type="Gene3D" id="3.30.70.100">
    <property type="match status" value="1"/>
</dbReference>
<protein>
    <recommendedName>
        <fullName evidence="1">HMA domain-containing protein</fullName>
    </recommendedName>
</protein>
<dbReference type="PROSITE" id="PS50846">
    <property type="entry name" value="HMA_2"/>
    <property type="match status" value="1"/>
</dbReference>
<dbReference type="Pfam" id="PF00403">
    <property type="entry name" value="HMA"/>
    <property type="match status" value="1"/>
</dbReference>
<keyword evidence="3" id="KW-1185">Reference proteome</keyword>
<name>A0A191ZEU3_9GAMM</name>
<dbReference type="SUPFAM" id="SSF55008">
    <property type="entry name" value="HMA, heavy metal-associated domain"/>
    <property type="match status" value="1"/>
</dbReference>